<protein>
    <submittedName>
        <fullName evidence="1">Uncharacterized protein</fullName>
    </submittedName>
</protein>
<reference evidence="1 2" key="1">
    <citation type="submission" date="2018-03" db="EMBL/GenBank/DDBJ databases">
        <title>Draft Genome Sequences of the Obligatory Marine Myxobacteria Enhygromyxa salina SWB005.</title>
        <authorList>
            <person name="Poehlein A."/>
            <person name="Moghaddam J.A."/>
            <person name="Harms H."/>
            <person name="Alanjari M."/>
            <person name="Koenig G.M."/>
            <person name="Daniel R."/>
            <person name="Schaeberle T.F."/>
        </authorList>
    </citation>
    <scope>NUCLEOTIDE SEQUENCE [LARGE SCALE GENOMIC DNA]</scope>
    <source>
        <strain evidence="1 2">SWB005</strain>
    </source>
</reference>
<dbReference type="RefSeq" id="WP_106394599.1">
    <property type="nucleotide sequence ID" value="NZ_PVNK01000234.1"/>
</dbReference>
<proteinExistence type="predicted"/>
<evidence type="ECO:0000313" key="1">
    <source>
        <dbReference type="EMBL" id="PRP91624.1"/>
    </source>
</evidence>
<organism evidence="1 2">
    <name type="scientific">Enhygromyxa salina</name>
    <dbReference type="NCBI Taxonomy" id="215803"/>
    <lineage>
        <taxon>Bacteria</taxon>
        <taxon>Pseudomonadati</taxon>
        <taxon>Myxococcota</taxon>
        <taxon>Polyangia</taxon>
        <taxon>Nannocystales</taxon>
        <taxon>Nannocystaceae</taxon>
        <taxon>Enhygromyxa</taxon>
    </lineage>
</organism>
<comment type="caution">
    <text evidence="1">The sequence shown here is derived from an EMBL/GenBank/DDBJ whole genome shotgun (WGS) entry which is preliminary data.</text>
</comment>
<gene>
    <name evidence="1" type="ORF">ENSA5_53840</name>
</gene>
<keyword evidence="2" id="KW-1185">Reference proteome</keyword>
<dbReference type="EMBL" id="PVNK01000234">
    <property type="protein sequence ID" value="PRP91624.1"/>
    <property type="molecule type" value="Genomic_DNA"/>
</dbReference>
<sequence>MFAENRHYGHAAILLSYCGLPARTRIPVRLQHGWQPGVGMRARDMEQPGPKIVWSSRNLERAREADYRGPVAIGAPWLYMPETLDPGPDHPRSVLVVPFHGWEKERLDGSMSDYASALEQLEAEGFGPITVCLYWFEYEQPALREVFERRGFATTTMGHRNDNPEFLRRQRALIQRHAFVSSNRVSTATFYALEAGRPFFLHGPVTGLSASDDPSGEQFDRWQRETFPELTRARFDERPRRALGGAELGAEHKRSPEALRDLLLLGPEHRGARTKLRLARRAHDLGQLLRAGR</sequence>
<accession>A0A2S9XFI3</accession>
<dbReference type="Proteomes" id="UP000237968">
    <property type="component" value="Unassembled WGS sequence"/>
</dbReference>
<dbReference type="AlphaFoldDB" id="A0A2S9XFI3"/>
<name>A0A2S9XFI3_9BACT</name>
<evidence type="ECO:0000313" key="2">
    <source>
        <dbReference type="Proteomes" id="UP000237968"/>
    </source>
</evidence>